<name>A0A9W4CP29_9CYAN</name>
<dbReference type="InterPro" id="IPR024983">
    <property type="entry name" value="CHAT_dom"/>
</dbReference>
<dbReference type="KEGG" id="ppsu:NO713_03587"/>
<evidence type="ECO:0000313" key="5">
    <source>
        <dbReference type="Proteomes" id="UP001153719"/>
    </source>
</evidence>
<accession>A0A9W4CP29</accession>
<feature type="domain" description="CHAT" evidence="3">
    <location>
        <begin position="795"/>
        <end position="1085"/>
    </location>
</feature>
<dbReference type="EMBL" id="LR882967">
    <property type="protein sequence ID" value="CAD5967286.1"/>
    <property type="molecule type" value="Genomic_DNA"/>
</dbReference>
<dbReference type="GO" id="GO:0030089">
    <property type="term" value="C:phycobilisome"/>
    <property type="evidence" value="ECO:0007669"/>
    <property type="project" value="UniProtKB-KW"/>
</dbReference>
<dbReference type="Proteomes" id="UP001153719">
    <property type="component" value="Chromosome"/>
</dbReference>
<gene>
    <name evidence="4" type="ORF">NO713_03587</name>
</gene>
<evidence type="ECO:0000256" key="2">
    <source>
        <dbReference type="ARBA" id="ARBA00022738"/>
    </source>
</evidence>
<dbReference type="InterPro" id="IPR011989">
    <property type="entry name" value="ARM-like"/>
</dbReference>
<evidence type="ECO:0000259" key="3">
    <source>
        <dbReference type="Pfam" id="PF12770"/>
    </source>
</evidence>
<proteinExistence type="predicted"/>
<keyword evidence="1" id="KW-0042">Antenna complex</keyword>
<dbReference type="PANTHER" id="PTHR12697">
    <property type="entry name" value="PBS LYASE HEAT-LIKE PROTEIN"/>
    <property type="match status" value="1"/>
</dbReference>
<dbReference type="PANTHER" id="PTHR12697:SF5">
    <property type="entry name" value="DEOXYHYPUSINE HYDROXYLASE"/>
    <property type="match status" value="1"/>
</dbReference>
<keyword evidence="2" id="KW-0605">Phycobilisome</keyword>
<dbReference type="AlphaFoldDB" id="A0A9W4CP29"/>
<sequence>MEDQEIDALIETLNSSKDSSSIFDAVRRLEKIATGKPKEIAALIQLLDTNKDDYTRWEVAAILEKIATGNPRVLAALIQLLNTTNNDYTRRIVAVILGKIDPENPQVLAVLIQLFDNTNNDYTRMQVAAILGKIDPENPKLLAALIQLLDTTKDDYTRMKVVAILGKIDPENPKLLAALIQLVDTTKDDYTRMEVVAILGKIDPENPKLLAALIQLVDTTKDDYIRMKVAAILGEIATENPKVIAALIQLVDTTTDDDTRRRVAAILGEIDPGNAKVIAVLIQLLDTTKYDYIRVEVAAILGKIATENPKAIAVLIQLLDTTNDDYTRREVAVILGKIDPGNPRVLEALIQLLNTTKDNYTRREVAVILGKIDPGNPKVSAALIQLLDTTKYKDEDTRREVAAILGEIATINPKVLAVLIQLLDTTKDEDTRSRVAVILGKIDPGNSQVIEKLLNILRNNKKVQVEKLIVDILGQIAVGNATAIAGLRELIQTTQSALTRLRLIEVLAKIDTITDWKTEQFEDELQLFLQTTRIKETADHYFYLNHNQKAKFCYHRIIACLERLQVGQDIITRRTLMESYLNLYQKIVNFAIKTQDFKTAFFYAQIFRNRYLVERITQYDTPLPKTLDIELTKSIEQAKQIECKTLINYTDALLQNLPKPEIDQLSQQWETAKQKLEQLYQQVALTEPEFIAKTQVYPISFHEVQTLLPSDTAIIDFFFTENRLITQIILPQTSDPIVPPELYLEFQKNPLKSLAEAWVNDISGKHYSEKDKSRIEALDVQGRIEKLSAFLNFSQLENYLPKQIKHLILVPNTYLHLFPLHALLINDNQPLINKFSVQYYPNLLLWKICQQRQRPQQNFIAVENPTQDKDLIFAQAEVASIIQCSKFQKTHIIKGKNALKSDILKLAQDEHYFHFSGHAEYNFKNPLNSYLMLSENYQHNLTLNTILVEMQMSCADLVTLSACCTGVVDGLQPTDEHLGIATGFLLAGAKAILASLWQVNSISTAFLLDEFYRQFDAVGNKAIALQNAQNWLRCCTAEKLRERANTWDLSVLESKSRFRLERAVNRLEGIPFQNPYYWSAFILVGC</sequence>
<evidence type="ECO:0000313" key="4">
    <source>
        <dbReference type="EMBL" id="CAD5967286.1"/>
    </source>
</evidence>
<protein>
    <recommendedName>
        <fullName evidence="3">CHAT domain-containing protein</fullName>
    </recommendedName>
</protein>
<dbReference type="InterPro" id="IPR004155">
    <property type="entry name" value="PBS_lyase_HEAT"/>
</dbReference>
<reference evidence="4" key="1">
    <citation type="submission" date="2020-09" db="EMBL/GenBank/DDBJ databases">
        <authorList>
            <person name="Blom J."/>
        </authorList>
    </citation>
    <scope>NUCLEOTIDE SEQUENCE</scope>
    <source>
        <strain evidence="4">No.713</strain>
    </source>
</reference>
<dbReference type="SMART" id="SM00567">
    <property type="entry name" value="EZ_HEAT"/>
    <property type="match status" value="14"/>
</dbReference>
<dbReference type="GO" id="GO:0016491">
    <property type="term" value="F:oxidoreductase activity"/>
    <property type="evidence" value="ECO:0007669"/>
    <property type="project" value="TreeGrafter"/>
</dbReference>
<dbReference type="Pfam" id="PF12770">
    <property type="entry name" value="CHAT"/>
    <property type="match status" value="1"/>
</dbReference>
<dbReference type="InterPro" id="IPR016024">
    <property type="entry name" value="ARM-type_fold"/>
</dbReference>
<dbReference type="Pfam" id="PF13646">
    <property type="entry name" value="HEAT_2"/>
    <property type="match status" value="3"/>
</dbReference>
<dbReference type="SUPFAM" id="SSF48371">
    <property type="entry name" value="ARM repeat"/>
    <property type="match status" value="1"/>
</dbReference>
<dbReference type="Gene3D" id="1.25.10.10">
    <property type="entry name" value="Leucine-rich Repeat Variant"/>
    <property type="match status" value="3"/>
</dbReference>
<evidence type="ECO:0000256" key="1">
    <source>
        <dbReference type="ARBA" id="ARBA00022549"/>
    </source>
</evidence>
<dbReference type="RefSeq" id="WP_254174320.1">
    <property type="nucleotide sequence ID" value="NZ_LR882967.1"/>
</dbReference>
<keyword evidence="5" id="KW-1185">Reference proteome</keyword>
<organism evidence="4 5">
    <name type="scientific">Planktothrix pseudagardhii</name>
    <dbReference type="NCBI Taxonomy" id="132604"/>
    <lineage>
        <taxon>Bacteria</taxon>
        <taxon>Bacillati</taxon>
        <taxon>Cyanobacteriota</taxon>
        <taxon>Cyanophyceae</taxon>
        <taxon>Oscillatoriophycideae</taxon>
        <taxon>Oscillatoriales</taxon>
        <taxon>Microcoleaceae</taxon>
        <taxon>Planktothrix</taxon>
    </lineage>
</organism>